<organism evidence="1 2">
    <name type="scientific">Pseudomonas mucidolens</name>
    <dbReference type="NCBI Taxonomy" id="46679"/>
    <lineage>
        <taxon>Bacteria</taxon>
        <taxon>Pseudomonadati</taxon>
        <taxon>Pseudomonadota</taxon>
        <taxon>Gammaproteobacteria</taxon>
        <taxon>Pseudomonadales</taxon>
        <taxon>Pseudomonadaceae</taxon>
        <taxon>Pseudomonas</taxon>
    </lineage>
</organism>
<evidence type="ECO:0000313" key="2">
    <source>
        <dbReference type="Proteomes" id="UP000198600"/>
    </source>
</evidence>
<keyword evidence="2" id="KW-1185">Reference proteome</keyword>
<dbReference type="EMBL" id="LT629802">
    <property type="protein sequence ID" value="SDU98037.1"/>
    <property type="molecule type" value="Genomic_DNA"/>
</dbReference>
<accession>A0A1H2MXR6</accession>
<gene>
    <name evidence="1" type="ORF">SAMN05216202_2604</name>
</gene>
<sequence>MLAKIVNDDAGNLTPRGDLRFFASKLAPTEGGSAFDRDLKFKTVFTGGGLIFCERASFL</sequence>
<dbReference type="Proteomes" id="UP000198600">
    <property type="component" value="Chromosome I"/>
</dbReference>
<protein>
    <submittedName>
        <fullName evidence="1">Uncharacterized protein</fullName>
    </submittedName>
</protein>
<proteinExistence type="predicted"/>
<name>A0A1H2MXR6_9PSED</name>
<dbReference type="AlphaFoldDB" id="A0A1H2MXR6"/>
<evidence type="ECO:0000313" key="1">
    <source>
        <dbReference type="EMBL" id="SDU98037.1"/>
    </source>
</evidence>
<reference evidence="2" key="1">
    <citation type="submission" date="2016-10" db="EMBL/GenBank/DDBJ databases">
        <authorList>
            <person name="Varghese N."/>
            <person name="Submissions S."/>
        </authorList>
    </citation>
    <scope>NUCLEOTIDE SEQUENCE [LARGE SCALE GENOMIC DNA]</scope>
    <source>
        <strain evidence="2">LMG 2223</strain>
    </source>
</reference>